<reference evidence="1 2" key="1">
    <citation type="submission" date="2024-04" db="EMBL/GenBank/DDBJ databases">
        <authorList>
            <person name="Fracassetti M."/>
        </authorList>
    </citation>
    <scope>NUCLEOTIDE SEQUENCE [LARGE SCALE GENOMIC DNA]</scope>
</reference>
<keyword evidence="2" id="KW-1185">Reference proteome</keyword>
<sequence>MICTESAARVGLCNFKLVVDADGENGSAAAEPDLSMTVNGLQMPNQFVIGSSLLETNSLSFLLSFVFSTAFQLPSSSSFYSPILLVYLSNYEAIVSFFPELCRTNPFQGHHLLLQRSQILNFSKA</sequence>
<dbReference type="Proteomes" id="UP001497516">
    <property type="component" value="Chromosome 6"/>
</dbReference>
<dbReference type="EMBL" id="OZ034819">
    <property type="protein sequence ID" value="CAL1393185.1"/>
    <property type="molecule type" value="Genomic_DNA"/>
</dbReference>
<evidence type="ECO:0000313" key="2">
    <source>
        <dbReference type="Proteomes" id="UP001497516"/>
    </source>
</evidence>
<proteinExistence type="predicted"/>
<name>A0AAV2F6V8_9ROSI</name>
<organism evidence="1 2">
    <name type="scientific">Linum trigynum</name>
    <dbReference type="NCBI Taxonomy" id="586398"/>
    <lineage>
        <taxon>Eukaryota</taxon>
        <taxon>Viridiplantae</taxon>
        <taxon>Streptophyta</taxon>
        <taxon>Embryophyta</taxon>
        <taxon>Tracheophyta</taxon>
        <taxon>Spermatophyta</taxon>
        <taxon>Magnoliopsida</taxon>
        <taxon>eudicotyledons</taxon>
        <taxon>Gunneridae</taxon>
        <taxon>Pentapetalae</taxon>
        <taxon>rosids</taxon>
        <taxon>fabids</taxon>
        <taxon>Malpighiales</taxon>
        <taxon>Linaceae</taxon>
        <taxon>Linum</taxon>
    </lineage>
</organism>
<accession>A0AAV2F6V8</accession>
<dbReference type="AlphaFoldDB" id="A0AAV2F6V8"/>
<evidence type="ECO:0000313" key="1">
    <source>
        <dbReference type="EMBL" id="CAL1393185.1"/>
    </source>
</evidence>
<protein>
    <submittedName>
        <fullName evidence="1">Uncharacterized protein</fullName>
    </submittedName>
</protein>
<gene>
    <name evidence="1" type="ORF">LTRI10_LOCUS33779</name>
</gene>